<name>A0AAP0EA72_9MAGN</name>
<evidence type="ECO:0000313" key="3">
    <source>
        <dbReference type="Proteomes" id="UP001419268"/>
    </source>
</evidence>
<protein>
    <submittedName>
        <fullName evidence="2">Uncharacterized protein</fullName>
    </submittedName>
</protein>
<evidence type="ECO:0000313" key="2">
    <source>
        <dbReference type="EMBL" id="KAK9088280.1"/>
    </source>
</evidence>
<reference evidence="2 3" key="1">
    <citation type="submission" date="2024-01" db="EMBL/GenBank/DDBJ databases">
        <title>Genome assemblies of Stephania.</title>
        <authorList>
            <person name="Yang L."/>
        </authorList>
    </citation>
    <scope>NUCLEOTIDE SEQUENCE [LARGE SCALE GENOMIC DNA]</scope>
    <source>
        <strain evidence="2">JXDWG</strain>
        <tissue evidence="2">Leaf</tissue>
    </source>
</reference>
<dbReference type="EMBL" id="JBBNAG010000012">
    <property type="protein sequence ID" value="KAK9088280.1"/>
    <property type="molecule type" value="Genomic_DNA"/>
</dbReference>
<dbReference type="AlphaFoldDB" id="A0AAP0EA72"/>
<keyword evidence="3" id="KW-1185">Reference proteome</keyword>
<evidence type="ECO:0000256" key="1">
    <source>
        <dbReference type="SAM" id="MobiDB-lite"/>
    </source>
</evidence>
<organism evidence="2 3">
    <name type="scientific">Stephania cephalantha</name>
    <dbReference type="NCBI Taxonomy" id="152367"/>
    <lineage>
        <taxon>Eukaryota</taxon>
        <taxon>Viridiplantae</taxon>
        <taxon>Streptophyta</taxon>
        <taxon>Embryophyta</taxon>
        <taxon>Tracheophyta</taxon>
        <taxon>Spermatophyta</taxon>
        <taxon>Magnoliopsida</taxon>
        <taxon>Ranunculales</taxon>
        <taxon>Menispermaceae</taxon>
        <taxon>Menispermoideae</taxon>
        <taxon>Cissampelideae</taxon>
        <taxon>Stephania</taxon>
    </lineage>
</organism>
<feature type="region of interest" description="Disordered" evidence="1">
    <location>
        <begin position="21"/>
        <end position="43"/>
    </location>
</feature>
<proteinExistence type="predicted"/>
<comment type="caution">
    <text evidence="2">The sequence shown here is derived from an EMBL/GenBank/DDBJ whole genome shotgun (WGS) entry which is preliminary data.</text>
</comment>
<gene>
    <name evidence="2" type="ORF">Scep_027362</name>
</gene>
<sequence length="58" mass="6241">MIIRPAPNLVDEIERVEAGGTPRIKFDSNANNPSGNAAEGEKSDADRIWGVDFSLVSI</sequence>
<accession>A0AAP0EA72</accession>
<dbReference type="Proteomes" id="UP001419268">
    <property type="component" value="Unassembled WGS sequence"/>
</dbReference>